<keyword evidence="2" id="KW-0732">Signal</keyword>
<comment type="caution">
    <text evidence="3">The sequence shown here is derived from an EMBL/GenBank/DDBJ whole genome shotgun (WGS) entry which is preliminary data.</text>
</comment>
<evidence type="ECO:0000256" key="2">
    <source>
        <dbReference type="SAM" id="SignalP"/>
    </source>
</evidence>
<feature type="region of interest" description="Disordered" evidence="1">
    <location>
        <begin position="165"/>
        <end position="258"/>
    </location>
</feature>
<dbReference type="Proteomes" id="UP001348265">
    <property type="component" value="Unassembled WGS sequence"/>
</dbReference>
<evidence type="ECO:0000256" key="1">
    <source>
        <dbReference type="SAM" id="MobiDB-lite"/>
    </source>
</evidence>
<organism evidence="3 4">
    <name type="scientific">Streptomyces chrestomyceticus</name>
    <dbReference type="NCBI Taxonomy" id="68185"/>
    <lineage>
        <taxon>Bacteria</taxon>
        <taxon>Bacillati</taxon>
        <taxon>Actinomycetota</taxon>
        <taxon>Actinomycetes</taxon>
        <taxon>Kitasatosporales</taxon>
        <taxon>Streptomycetaceae</taxon>
        <taxon>Streptomyces</taxon>
    </lineage>
</organism>
<feature type="compositionally biased region" description="Low complexity" evidence="1">
    <location>
        <begin position="195"/>
        <end position="204"/>
    </location>
</feature>
<feature type="compositionally biased region" description="Low complexity" evidence="1">
    <location>
        <begin position="211"/>
        <end position="244"/>
    </location>
</feature>
<accession>A0ABU7WYH1</accession>
<name>A0ABU7WYH1_9ACTN</name>
<feature type="chain" id="PRO_5045609255" description="Secreted protein" evidence="2">
    <location>
        <begin position="30"/>
        <end position="271"/>
    </location>
</feature>
<dbReference type="EMBL" id="JAVFKM010000013">
    <property type="protein sequence ID" value="MEF3116579.1"/>
    <property type="molecule type" value="Genomic_DNA"/>
</dbReference>
<feature type="signal peptide" evidence="2">
    <location>
        <begin position="1"/>
        <end position="29"/>
    </location>
</feature>
<dbReference type="RefSeq" id="WP_331788238.1">
    <property type="nucleotide sequence ID" value="NZ_JAVFKM010000013.1"/>
</dbReference>
<evidence type="ECO:0008006" key="5">
    <source>
        <dbReference type="Google" id="ProtNLM"/>
    </source>
</evidence>
<keyword evidence="4" id="KW-1185">Reference proteome</keyword>
<sequence>MATHRTAATLVSAATVGALALGAVGSAAAASEDPKPPVRNHSIIVDDIGRLADASAELAEKSADSRGHSVQVRSARTRLDTVLQDAQRLADQLNEDSDRTVTADSVRLRRVSQDLRTQLDELTERRAPVPGENTDSTSLTGSVSRSVTDIFTILGLDKLLGGLQQPGAQPAAAPAANRPARPAAEPADDADVADDQPAAQPKAPVSDPRPGDGAQQATAPQPAGDQQPAADAQPPADGPRQQPAEAQQQGVPSLVNSVLSLPTVLLKALGL</sequence>
<feature type="compositionally biased region" description="Low complexity" evidence="1">
    <location>
        <begin position="165"/>
        <end position="185"/>
    </location>
</feature>
<reference evidence="3 4" key="1">
    <citation type="submission" date="2023-08" db="EMBL/GenBank/DDBJ databases">
        <authorList>
            <person name="Sharma P."/>
            <person name="Verma V."/>
            <person name="Mohan M.K."/>
            <person name="Dubey A.K."/>
        </authorList>
    </citation>
    <scope>NUCLEOTIDE SEQUENCE [LARGE SCALE GENOMIC DNA]</scope>
    <source>
        <strain evidence="3 4">ADP4</strain>
    </source>
</reference>
<feature type="compositionally biased region" description="Polar residues" evidence="1">
    <location>
        <begin position="245"/>
        <end position="258"/>
    </location>
</feature>
<evidence type="ECO:0000313" key="3">
    <source>
        <dbReference type="EMBL" id="MEF3116579.1"/>
    </source>
</evidence>
<proteinExistence type="predicted"/>
<gene>
    <name evidence="3" type="ORF">RB636_25750</name>
</gene>
<evidence type="ECO:0000313" key="4">
    <source>
        <dbReference type="Proteomes" id="UP001348265"/>
    </source>
</evidence>
<protein>
    <recommendedName>
        <fullName evidence="5">Secreted protein</fullName>
    </recommendedName>
</protein>
<feature type="region of interest" description="Disordered" evidence="1">
    <location>
        <begin position="119"/>
        <end position="141"/>
    </location>
</feature>